<dbReference type="SUPFAM" id="SSF52266">
    <property type="entry name" value="SGNH hydrolase"/>
    <property type="match status" value="1"/>
</dbReference>
<dbReference type="Gene3D" id="3.40.50.1110">
    <property type="entry name" value="SGNH hydrolase"/>
    <property type="match status" value="1"/>
</dbReference>
<gene>
    <name evidence="4" type="ORF">MCOR_13421</name>
</gene>
<dbReference type="AlphaFoldDB" id="A0A6J8B0Y9"/>
<feature type="region of interest" description="Disordered" evidence="2">
    <location>
        <begin position="129"/>
        <end position="151"/>
    </location>
</feature>
<dbReference type="Proteomes" id="UP000507470">
    <property type="component" value="Unassembled WGS sequence"/>
</dbReference>
<keyword evidence="1" id="KW-0863">Zinc-finger</keyword>
<feature type="domain" description="CCHC-type" evidence="3">
    <location>
        <begin position="238"/>
        <end position="253"/>
    </location>
</feature>
<keyword evidence="1" id="KW-0479">Metal-binding</keyword>
<dbReference type="InterPro" id="IPR036875">
    <property type="entry name" value="Znf_CCHC_sf"/>
</dbReference>
<proteinExistence type="predicted"/>
<dbReference type="EMBL" id="CACVKT020002233">
    <property type="protein sequence ID" value="CAC5376955.1"/>
    <property type="molecule type" value="Genomic_DNA"/>
</dbReference>
<feature type="domain" description="CCHC-type" evidence="3">
    <location>
        <begin position="260"/>
        <end position="275"/>
    </location>
</feature>
<protein>
    <submittedName>
        <fullName evidence="4">SFRS7</fullName>
    </submittedName>
</protein>
<evidence type="ECO:0000313" key="4">
    <source>
        <dbReference type="EMBL" id="CAC5376955.1"/>
    </source>
</evidence>
<dbReference type="SUPFAM" id="SSF57756">
    <property type="entry name" value="Retrovirus zinc finger-like domains"/>
    <property type="match status" value="1"/>
</dbReference>
<name>A0A6J8B0Y9_MYTCO</name>
<evidence type="ECO:0000313" key="5">
    <source>
        <dbReference type="Proteomes" id="UP000507470"/>
    </source>
</evidence>
<dbReference type="Gene3D" id="4.10.60.10">
    <property type="entry name" value="Zinc finger, CCHC-type"/>
    <property type="match status" value="1"/>
</dbReference>
<dbReference type="GO" id="GO:0003676">
    <property type="term" value="F:nucleic acid binding"/>
    <property type="evidence" value="ECO:0007669"/>
    <property type="project" value="InterPro"/>
</dbReference>
<dbReference type="Pfam" id="PF00098">
    <property type="entry name" value="zf-CCHC"/>
    <property type="match status" value="1"/>
</dbReference>
<sequence length="276" mass="31465">MKHFEFDISEHSDMVSAISSFNETEVKNIKLNPSAAFLLTSTPCAKHSLELMLRSEIDQLKELVLTLMEKANNTPTLIDKQIQCSNEMTDSATQTEIERPNKDTIMMSRHEISVQTEHTIEEALNVKRIESPQQQQKSVPSQSVRTSKRSPDTKVFIAEATPRIDCDVDGINKIIKQTCENYDAVQIKTEKEFGVNRRKLFWYDGIHLTDLGTAKLLKIYNSYIPILKQKQNTSKSNKCFNCGEGGHSTRNCKFGHKIECYKCGYLGHKLKNCKNN</sequence>
<feature type="compositionally biased region" description="Low complexity" evidence="2">
    <location>
        <begin position="131"/>
        <end position="144"/>
    </location>
</feature>
<dbReference type="SMART" id="SM00343">
    <property type="entry name" value="ZnF_C2HC"/>
    <property type="match status" value="2"/>
</dbReference>
<dbReference type="GO" id="GO:0008270">
    <property type="term" value="F:zinc ion binding"/>
    <property type="evidence" value="ECO:0007669"/>
    <property type="project" value="UniProtKB-KW"/>
</dbReference>
<keyword evidence="1" id="KW-0862">Zinc</keyword>
<keyword evidence="5" id="KW-1185">Reference proteome</keyword>
<dbReference type="InterPro" id="IPR036514">
    <property type="entry name" value="SGNH_hydro_sf"/>
</dbReference>
<evidence type="ECO:0000256" key="2">
    <source>
        <dbReference type="SAM" id="MobiDB-lite"/>
    </source>
</evidence>
<evidence type="ECO:0000259" key="3">
    <source>
        <dbReference type="PROSITE" id="PS50158"/>
    </source>
</evidence>
<dbReference type="OrthoDB" id="3863715at2759"/>
<dbReference type="InterPro" id="IPR001878">
    <property type="entry name" value="Znf_CCHC"/>
</dbReference>
<reference evidence="4 5" key="1">
    <citation type="submission" date="2020-06" db="EMBL/GenBank/DDBJ databases">
        <authorList>
            <person name="Li R."/>
            <person name="Bekaert M."/>
        </authorList>
    </citation>
    <scope>NUCLEOTIDE SEQUENCE [LARGE SCALE GENOMIC DNA]</scope>
    <source>
        <strain evidence="5">wild</strain>
    </source>
</reference>
<dbReference type="PROSITE" id="PS50158">
    <property type="entry name" value="ZF_CCHC"/>
    <property type="match status" value="2"/>
</dbReference>
<organism evidence="4 5">
    <name type="scientific">Mytilus coruscus</name>
    <name type="common">Sea mussel</name>
    <dbReference type="NCBI Taxonomy" id="42192"/>
    <lineage>
        <taxon>Eukaryota</taxon>
        <taxon>Metazoa</taxon>
        <taxon>Spiralia</taxon>
        <taxon>Lophotrochozoa</taxon>
        <taxon>Mollusca</taxon>
        <taxon>Bivalvia</taxon>
        <taxon>Autobranchia</taxon>
        <taxon>Pteriomorphia</taxon>
        <taxon>Mytilida</taxon>
        <taxon>Mytiloidea</taxon>
        <taxon>Mytilidae</taxon>
        <taxon>Mytilinae</taxon>
        <taxon>Mytilus</taxon>
    </lineage>
</organism>
<accession>A0A6J8B0Y9</accession>
<evidence type="ECO:0000256" key="1">
    <source>
        <dbReference type="PROSITE-ProRule" id="PRU00047"/>
    </source>
</evidence>